<dbReference type="AlphaFoldDB" id="C7DI12"/>
<dbReference type="EMBL" id="GG697241">
    <property type="protein sequence ID" value="EET89586.1"/>
    <property type="molecule type" value="Genomic_DNA"/>
</dbReference>
<reference evidence="1 2" key="2">
    <citation type="journal article" date="2010" name="Proc. Natl. Acad. Sci. U.S.A.">
        <title>Enigmatic, ultrasmall, uncultivated Archaea.</title>
        <authorList>
            <person name="Baker B.J."/>
            <person name="Comolli L.R."/>
            <person name="Dick G.J."/>
            <person name="Hauser L.J."/>
            <person name="Hyatt D."/>
            <person name="Dill B.D."/>
            <person name="Land M.L."/>
            <person name="Verberkmoes N.C."/>
            <person name="Hettich R.L."/>
            <person name="Banfield J.F."/>
        </authorList>
    </citation>
    <scope>NUCLEOTIDE SEQUENCE [LARGE SCALE GENOMIC DNA]</scope>
    <source>
        <strain evidence="1">ARMAN-2</strain>
    </source>
</reference>
<evidence type="ECO:0000313" key="1">
    <source>
        <dbReference type="EMBL" id="EET89586.1"/>
    </source>
</evidence>
<evidence type="ECO:0008006" key="3">
    <source>
        <dbReference type="Google" id="ProtNLM"/>
    </source>
</evidence>
<dbReference type="PANTHER" id="PTHR38597:SF1">
    <property type="entry name" value="BLL3834 PROTEIN"/>
    <property type="match status" value="1"/>
</dbReference>
<dbReference type="PANTHER" id="PTHR38597">
    <property type="entry name" value="BLL3834 PROTEIN"/>
    <property type="match status" value="1"/>
</dbReference>
<accession>C7DI12</accession>
<dbReference type="InterPro" id="IPR008482">
    <property type="entry name" value="DUF763"/>
</dbReference>
<dbReference type="Proteomes" id="UP000332487">
    <property type="component" value="Unassembled WGS sequence"/>
</dbReference>
<gene>
    <name evidence="1" type="ORF">UNLARM2_0704</name>
</gene>
<reference evidence="1 2" key="1">
    <citation type="journal article" date="2009" name="Genome Biol.">
        <title>Community-wide analysis of microbial genome sequence signatures.</title>
        <authorList>
            <person name="Dick G.J."/>
            <person name="Andersson A.F."/>
            <person name="Baker B.J."/>
            <person name="Simmons S.L."/>
            <person name="Thomas B.C."/>
            <person name="Yelton A.P."/>
            <person name="Banfield J.F."/>
        </authorList>
    </citation>
    <scope>NUCLEOTIDE SEQUENCE [LARGE SCALE GENOMIC DNA]</scope>
    <source>
        <strain evidence="1">ARMAN-2</strain>
    </source>
</reference>
<evidence type="ECO:0000313" key="2">
    <source>
        <dbReference type="Proteomes" id="UP000332487"/>
    </source>
</evidence>
<proteinExistence type="predicted"/>
<organism evidence="1 2">
    <name type="scientific">Candidatus Micrarchaeum acidiphilum ARMAN-2</name>
    <dbReference type="NCBI Taxonomy" id="425595"/>
    <lineage>
        <taxon>Archaea</taxon>
        <taxon>Candidatus Micrarchaeota</taxon>
        <taxon>Candidatus Micrarchaeia</taxon>
        <taxon>Candidatus Micrarchaeales</taxon>
        <taxon>Candidatus Micrarchaeaceae</taxon>
        <taxon>Candidatus Micrarchaeum</taxon>
    </lineage>
</organism>
<dbReference type="Pfam" id="PF05559">
    <property type="entry name" value="DUF763"/>
    <property type="match status" value="1"/>
</dbReference>
<keyword evidence="2" id="KW-1185">Reference proteome</keyword>
<sequence length="359" mass="39748">MIMQKLTYLPLHGGRAPKWLFGRMVKLGGIITEEIMDEFGADELVRRIADPKWFQALACAIGYDWHSSGTTTVTIAALKEALNFNSDIFIAGGKGSEGTSTPSQIATGADYLSRSAVADEFASKSRIIAKIDSALVYDRVSIYHHAFIFSKNARWCIVQQGMLGETEYAVRFQVLDSLLGKDITEETNGAVTGSAGVEAIDLTFSKNSSVKTGSLRAVREDINKLVGTSATALEFPRRHYIIGSDLSKRARELIRFANEMQPKDYAELLSIPGMGGRTLRSIAMISSLIYDTEIYKRDPVMYAYNVGGKDGIPYPINLKHYDDVINSMKEIVSRSRIEGRDKVRALSRLSARMSQAYSR</sequence>
<name>C7DI12_MICA2</name>
<protein>
    <recommendedName>
        <fullName evidence="3">DUF763 domain-containing protein</fullName>
    </recommendedName>
</protein>